<keyword evidence="1" id="KW-0456">Lyase</keyword>
<dbReference type="Proteomes" id="UP000594014">
    <property type="component" value="Chromosome"/>
</dbReference>
<name>A0ACD1AHU5_9FIRM</name>
<proteinExistence type="predicted"/>
<dbReference type="EMBL" id="CP042469">
    <property type="protein sequence ID" value="QOX65984.1"/>
    <property type="molecule type" value="Genomic_DNA"/>
</dbReference>
<evidence type="ECO:0000313" key="2">
    <source>
        <dbReference type="Proteomes" id="UP000594014"/>
    </source>
</evidence>
<organism evidence="1 2">
    <name type="scientific">Anoxybacterium hadale</name>
    <dbReference type="NCBI Taxonomy" id="3408580"/>
    <lineage>
        <taxon>Bacteria</taxon>
        <taxon>Bacillati</taxon>
        <taxon>Bacillota</taxon>
        <taxon>Clostridia</taxon>
        <taxon>Peptostreptococcales</taxon>
        <taxon>Anaerovoracaceae</taxon>
        <taxon>Anoxybacterium</taxon>
    </lineage>
</organism>
<dbReference type="EC" id="4.1.2.14" evidence="1"/>
<evidence type="ECO:0000313" key="1">
    <source>
        <dbReference type="EMBL" id="QOX65984.1"/>
    </source>
</evidence>
<protein>
    <submittedName>
        <fullName evidence="1">Bifunctional 4-hydroxy-2-oxoglutarate aldolase/2-dehydro-3-deoxy-phosphogluconate aldolase</fullName>
        <ecNumber evidence="1">4.1.2.14</ecNumber>
        <ecNumber evidence="1">4.1.3.16</ecNumber>
    </submittedName>
</protein>
<gene>
    <name evidence="1" type="primary">eda</name>
    <name evidence="1" type="ORF">FRZ06_16740</name>
</gene>
<sequence length="207" mass="22017">MNTLLHKIAEMKIVPVIKIDAAADAAPLAKALIAGGLPLAEVTFRTAAAEEAIREMKKFPEMLVGAGTITSVEQAKAACEAGAEFLVTAGFNRAVTEFAVENNVPIFPGVCTPTEMMLLLEYNLPVAKFFPAEQYGGLATIKALSAPFPGIKFMPTGGINEKNILDYLAAPQIVACGGSWMVKEALINNHQFGEIERLAAEAVQLVK</sequence>
<accession>A0ACD1AHU5</accession>
<dbReference type="EC" id="4.1.3.16" evidence="1"/>
<reference evidence="1" key="1">
    <citation type="submission" date="2019-08" db="EMBL/GenBank/DDBJ databases">
        <title>Genome sequence of Clostridiales bacterium MT110.</title>
        <authorList>
            <person name="Cao J."/>
        </authorList>
    </citation>
    <scope>NUCLEOTIDE SEQUENCE</scope>
    <source>
        <strain evidence="1">MT110</strain>
    </source>
</reference>
<keyword evidence="2" id="KW-1185">Reference proteome</keyword>